<dbReference type="Proteomes" id="UP000176998">
    <property type="component" value="Unassembled WGS sequence"/>
</dbReference>
<comment type="caution">
    <text evidence="1">The sequence shown here is derived from an EMBL/GenBank/DDBJ whole genome shotgun (WGS) entry which is preliminary data.</text>
</comment>
<reference evidence="1 2" key="1">
    <citation type="submission" date="2016-09" db="EMBL/GenBank/DDBJ databases">
        <authorList>
            <person name="Capua I."/>
            <person name="De Benedictis P."/>
            <person name="Joannis T."/>
            <person name="Lombin L.H."/>
            <person name="Cattoli G."/>
        </authorList>
    </citation>
    <scope>NUCLEOTIDE SEQUENCE [LARGE SCALE GENOMIC DNA]</scope>
    <source>
        <strain evidence="1 2">IMI 309357</strain>
    </source>
</reference>
<evidence type="ECO:0000313" key="1">
    <source>
        <dbReference type="EMBL" id="OHE91816.1"/>
    </source>
</evidence>
<name>A0A1G4ART1_9PEZI</name>
<dbReference type="GeneID" id="34566018"/>
<proteinExistence type="predicted"/>
<organism evidence="1 2">
    <name type="scientific">Colletotrichum orchidophilum</name>
    <dbReference type="NCBI Taxonomy" id="1209926"/>
    <lineage>
        <taxon>Eukaryota</taxon>
        <taxon>Fungi</taxon>
        <taxon>Dikarya</taxon>
        <taxon>Ascomycota</taxon>
        <taxon>Pezizomycotina</taxon>
        <taxon>Sordariomycetes</taxon>
        <taxon>Hypocreomycetidae</taxon>
        <taxon>Glomerellales</taxon>
        <taxon>Glomerellaceae</taxon>
        <taxon>Colletotrichum</taxon>
    </lineage>
</organism>
<dbReference type="EMBL" id="MJBS01000169">
    <property type="protein sequence ID" value="OHE91816.1"/>
    <property type="molecule type" value="Genomic_DNA"/>
</dbReference>
<dbReference type="AlphaFoldDB" id="A0A1G4ART1"/>
<dbReference type="OrthoDB" id="4526039at2759"/>
<evidence type="ECO:0000313" key="2">
    <source>
        <dbReference type="Proteomes" id="UP000176998"/>
    </source>
</evidence>
<keyword evidence="2" id="KW-1185">Reference proteome</keyword>
<accession>A0A1G4ART1</accession>
<dbReference type="RefSeq" id="XP_022468988.1">
    <property type="nucleotide sequence ID" value="XM_022624508.1"/>
</dbReference>
<sequence>MLPEQAFYEAAVVLILRATSRFSDPTVNTGKSWIPVDNDPFLRKKTNYAQIPWTDVQTAFKNTSRADVAIYPGVDWTKPLSSSPIDVFQAHLQIASDVPFPEVKGGDSVTELTAITYSLPEVMMNKGAPKAMDLSWGVCQHYFITNQVDPTVPVDNDCGFLPDDCRADLESSLTEEWGISEPSDALFQFAHGLTICLKTGRSTSVTFLKILSYDFELLKDEEWSKTLLLPEVTESSWMIGTGYSDADNVTANYTATNRTHIIGTVFGYLFSVEEHKRERPSISLACLRPECMDMPQPTESTTDIT</sequence>
<gene>
    <name evidence="1" type="ORF">CORC01_12890</name>
</gene>
<dbReference type="STRING" id="1209926.A0A1G4ART1"/>
<protein>
    <submittedName>
        <fullName evidence="1">Uncharacterized protein</fullName>
    </submittedName>
</protein>